<accession>A0A7C6EES9</accession>
<evidence type="ECO:0000256" key="10">
    <source>
        <dbReference type="HAMAP-Rule" id="MF_01465"/>
    </source>
</evidence>
<keyword evidence="8 10" id="KW-0472">Membrane</keyword>
<feature type="transmembrane region" description="Helical" evidence="10">
    <location>
        <begin position="145"/>
        <end position="171"/>
    </location>
</feature>
<dbReference type="Gene3D" id="1.10.3370.10">
    <property type="entry name" value="SecY subunit domain"/>
    <property type="match status" value="1"/>
</dbReference>
<keyword evidence="10" id="KW-1003">Cell membrane</keyword>
<dbReference type="InterPro" id="IPR023201">
    <property type="entry name" value="SecY_dom_sf"/>
</dbReference>
<evidence type="ECO:0000256" key="1">
    <source>
        <dbReference type="ARBA" id="ARBA00004141"/>
    </source>
</evidence>
<comment type="caution">
    <text evidence="10">Lacks conserved residue(s) required for the propagation of feature annotation.</text>
</comment>
<keyword evidence="7 10" id="KW-0811">Translocation</keyword>
<dbReference type="InterPro" id="IPR030659">
    <property type="entry name" value="SecY_CS"/>
</dbReference>
<evidence type="ECO:0000256" key="7">
    <source>
        <dbReference type="ARBA" id="ARBA00023010"/>
    </source>
</evidence>
<dbReference type="AlphaFoldDB" id="A0A7C6EES9"/>
<gene>
    <name evidence="10 12" type="primary">secY</name>
    <name evidence="12" type="ORF">ENW73_09170</name>
</gene>
<organism evidence="12">
    <name type="scientific">candidate division WOR-3 bacterium</name>
    <dbReference type="NCBI Taxonomy" id="2052148"/>
    <lineage>
        <taxon>Bacteria</taxon>
        <taxon>Bacteria division WOR-3</taxon>
    </lineage>
</organism>
<evidence type="ECO:0000313" key="12">
    <source>
        <dbReference type="EMBL" id="HHS53002.1"/>
    </source>
</evidence>
<feature type="transmembrane region" description="Helical" evidence="10">
    <location>
        <begin position="362"/>
        <end position="383"/>
    </location>
</feature>
<dbReference type="PANTHER" id="PTHR10906">
    <property type="entry name" value="SECY/SEC61-ALPHA FAMILY MEMBER"/>
    <property type="match status" value="1"/>
</dbReference>
<evidence type="ECO:0000256" key="5">
    <source>
        <dbReference type="ARBA" id="ARBA00022927"/>
    </source>
</evidence>
<protein>
    <recommendedName>
        <fullName evidence="9 10">Protein translocase subunit SecY</fullName>
    </recommendedName>
</protein>
<evidence type="ECO:0000256" key="6">
    <source>
        <dbReference type="ARBA" id="ARBA00022989"/>
    </source>
</evidence>
<evidence type="ECO:0000256" key="8">
    <source>
        <dbReference type="ARBA" id="ARBA00023136"/>
    </source>
</evidence>
<feature type="transmembrane region" description="Helical" evidence="10">
    <location>
        <begin position="389"/>
        <end position="409"/>
    </location>
</feature>
<comment type="subcellular location">
    <subcellularLocation>
        <location evidence="10">Cell membrane</location>
        <topology evidence="10">Multi-pass membrane protein</topology>
    </subcellularLocation>
    <subcellularLocation>
        <location evidence="1">Membrane</location>
        <topology evidence="1">Multi-pass membrane protein</topology>
    </subcellularLocation>
</comment>
<comment type="function">
    <text evidence="10">The central subunit of the protein translocation channel SecYEG. Consists of two halves formed by TMs 1-5 and 6-10. These two domains form a lateral gate at the front which open onto the bilayer between TMs 2 and 7, and are clamped together by SecE at the back. The channel is closed by both a pore ring composed of hydrophobic SecY resides and a short helix (helix 2A) on the extracellular side of the membrane which forms a plug. The plug probably moves laterally to allow the channel to open. The ring and the pore may move independently.</text>
</comment>
<name>A0A7C6EES9_UNCW3</name>
<dbReference type="GO" id="GO:0006605">
    <property type="term" value="P:protein targeting"/>
    <property type="evidence" value="ECO:0007669"/>
    <property type="project" value="UniProtKB-UniRule"/>
</dbReference>
<feature type="transmembrane region" description="Helical" evidence="10">
    <location>
        <begin position="211"/>
        <end position="233"/>
    </location>
</feature>
<dbReference type="NCBIfam" id="TIGR00967">
    <property type="entry name" value="3a0501s007"/>
    <property type="match status" value="1"/>
</dbReference>
<proteinExistence type="inferred from homology"/>
<evidence type="ECO:0000256" key="4">
    <source>
        <dbReference type="ARBA" id="ARBA00022692"/>
    </source>
</evidence>
<evidence type="ECO:0000256" key="2">
    <source>
        <dbReference type="ARBA" id="ARBA00005751"/>
    </source>
</evidence>
<dbReference type="PIRSF" id="PIRSF004557">
    <property type="entry name" value="SecY"/>
    <property type="match status" value="1"/>
</dbReference>
<keyword evidence="4 10" id="KW-0812">Transmembrane</keyword>
<dbReference type="InterPro" id="IPR026593">
    <property type="entry name" value="SecY"/>
</dbReference>
<dbReference type="GO" id="GO:0043952">
    <property type="term" value="P:protein transport by the Sec complex"/>
    <property type="evidence" value="ECO:0007669"/>
    <property type="project" value="UniProtKB-UniRule"/>
</dbReference>
<comment type="similarity">
    <text evidence="2 10 11">Belongs to the SecY/SEC61-alpha family.</text>
</comment>
<feature type="transmembrane region" description="Helical" evidence="10">
    <location>
        <begin position="307"/>
        <end position="329"/>
    </location>
</feature>
<dbReference type="SUPFAM" id="SSF103491">
    <property type="entry name" value="Preprotein translocase SecY subunit"/>
    <property type="match status" value="1"/>
</dbReference>
<dbReference type="GO" id="GO:0065002">
    <property type="term" value="P:intracellular protein transmembrane transport"/>
    <property type="evidence" value="ECO:0007669"/>
    <property type="project" value="UniProtKB-UniRule"/>
</dbReference>
<comment type="subunit">
    <text evidence="10">Component of the Sec protein translocase complex. Heterotrimer consisting of SecY, SecE and SecG subunits. The heterotrimers can form oligomers, although 1 heterotrimer is thought to be able to translocate proteins. Interacts with the ribosome. Interacts with SecDF, and other proteins may be involved. Interacts with SecA.</text>
</comment>
<keyword evidence="3 10" id="KW-0813">Transport</keyword>
<dbReference type="PROSITE" id="PS00755">
    <property type="entry name" value="SECY_1"/>
    <property type="match status" value="1"/>
</dbReference>
<dbReference type="PRINTS" id="PR00303">
    <property type="entry name" value="SECYTRNLCASE"/>
</dbReference>
<dbReference type="HAMAP" id="MF_01465">
    <property type="entry name" value="SecY"/>
    <property type="match status" value="1"/>
</dbReference>
<feature type="transmembrane region" description="Helical" evidence="10">
    <location>
        <begin position="178"/>
        <end position="196"/>
    </location>
</feature>
<dbReference type="GO" id="GO:0005886">
    <property type="term" value="C:plasma membrane"/>
    <property type="evidence" value="ECO:0007669"/>
    <property type="project" value="UniProtKB-SubCell"/>
</dbReference>
<sequence length="435" mass="48251">MVQSVPNIFKIPDLRKKILFTLAMVVVYRLGCHVPTPGINPQALGLLLNQLRGTIFGLYDIFVGGALSRASIFALGIMPYISASIIFQLMGSVFPYLEKLQRDEEGRKKINQYTRYATVGLAAIQATAIAVYLEQQPPTAAGPIVILGGFFFRILTIFTLTAGTIFVMWLGEQITDKGIGNGISFIIFIGCLDNMPQDIGRTFAMVRVGELSWLALLVIGLVIFGVYAGVVLFTQATRKIPVQYPKRIVGRKMYGGQTTHIPLRLTTAGVIPIIFAQSLIVFPSTFATFFKVPFMETVKTILAPGGWLYNLLYAALIIFFTYFYTSIVFNPQDIADNMQRYGGFIPGIRPGPQTASYIDKSLSLITLPGAIFLTIMALLPYYLMSVFRVPFYFGGTTLLIIVGVALDTIQQIESHLLMRHYEGLLKGTRIKGRRF</sequence>
<dbReference type="FunFam" id="1.10.3370.10:FF:000001">
    <property type="entry name" value="Preprotein translocase subunit SecY"/>
    <property type="match status" value="1"/>
</dbReference>
<evidence type="ECO:0000256" key="3">
    <source>
        <dbReference type="ARBA" id="ARBA00022448"/>
    </source>
</evidence>
<dbReference type="EMBL" id="DTLI01000218">
    <property type="protein sequence ID" value="HHS53002.1"/>
    <property type="molecule type" value="Genomic_DNA"/>
</dbReference>
<comment type="caution">
    <text evidence="12">The sequence shown here is derived from an EMBL/GenBank/DDBJ whole genome shotgun (WGS) entry which is preliminary data.</text>
</comment>
<evidence type="ECO:0000256" key="9">
    <source>
        <dbReference type="ARBA" id="ARBA00039733"/>
    </source>
</evidence>
<dbReference type="Pfam" id="PF00344">
    <property type="entry name" value="SecY"/>
    <property type="match status" value="1"/>
</dbReference>
<reference evidence="12" key="1">
    <citation type="journal article" date="2020" name="mSystems">
        <title>Genome- and Community-Level Interaction Insights into Carbon Utilization and Element Cycling Functions of Hydrothermarchaeota in Hydrothermal Sediment.</title>
        <authorList>
            <person name="Zhou Z."/>
            <person name="Liu Y."/>
            <person name="Xu W."/>
            <person name="Pan J."/>
            <person name="Luo Z.H."/>
            <person name="Li M."/>
        </authorList>
    </citation>
    <scope>NUCLEOTIDE SEQUENCE [LARGE SCALE GENOMIC DNA]</scope>
    <source>
        <strain evidence="12">SpSt-876</strain>
    </source>
</reference>
<feature type="transmembrane region" description="Helical" evidence="10">
    <location>
        <begin position="72"/>
        <end position="96"/>
    </location>
</feature>
<dbReference type="InterPro" id="IPR002208">
    <property type="entry name" value="SecY/SEC61-alpha"/>
</dbReference>
<keyword evidence="6 10" id="KW-1133">Transmembrane helix</keyword>
<feature type="transmembrane region" description="Helical" evidence="10">
    <location>
        <begin position="116"/>
        <end position="133"/>
    </location>
</feature>
<evidence type="ECO:0000256" key="11">
    <source>
        <dbReference type="RuleBase" id="RU004349"/>
    </source>
</evidence>
<keyword evidence="5 10" id="KW-0653">Protein transport</keyword>
<feature type="transmembrane region" description="Helical" evidence="10">
    <location>
        <begin position="261"/>
        <end position="287"/>
    </location>
</feature>